<proteinExistence type="predicted"/>
<reference evidence="2" key="1">
    <citation type="submission" date="2014-02" db="EMBL/GenBank/DDBJ databases">
        <authorList>
            <person name="Genoscope - CEA"/>
        </authorList>
    </citation>
    <scope>NUCLEOTIDE SEQUENCE</scope>
    <source>
        <strain evidence="2">LS3</strain>
    </source>
</reference>
<sequence length="83" mass="8226">MVSYKRVMLASSAFAALAAASPAPASSDSGDDFGVGDLFNGIISAIEGVLSSGVDDLLKAAADAINSLEPQIAEVVLAITSAI</sequence>
<keyword evidence="1" id="KW-0732">Signal</keyword>
<dbReference type="EMBL" id="HG937694">
    <property type="protein sequence ID" value="CDP39108.1"/>
    <property type="molecule type" value="Genomic_DNA"/>
</dbReference>
<reference evidence="2" key="2">
    <citation type="submission" date="2014-06" db="EMBL/GenBank/DDBJ databases">
        <title>The complete genome of Blastobotrys (Arxula) adeninivorans LS3 - a yeast of biotechnological interest.</title>
        <authorList>
            <person name="Kunze G."/>
            <person name="Gaillardin C."/>
            <person name="Czernicka M."/>
            <person name="Durrens P."/>
            <person name="Martin T."/>
            <person name="Boer E."/>
            <person name="Gabaldon T."/>
            <person name="Cruz J."/>
            <person name="Talla E."/>
            <person name="Marck C."/>
            <person name="Goffeau A."/>
            <person name="Barbe V."/>
            <person name="Baret P."/>
            <person name="Baronian K."/>
            <person name="Beier S."/>
            <person name="Bleykasten C."/>
            <person name="Bode R."/>
            <person name="Casaregola S."/>
            <person name="Despons L."/>
            <person name="Fairhead C."/>
            <person name="Giersberg M."/>
            <person name="Gierski P."/>
            <person name="Hahnel U."/>
            <person name="Hartmann A."/>
            <person name="Jankowska D."/>
            <person name="Jubin C."/>
            <person name="Jung P."/>
            <person name="Lafontaine I."/>
            <person name="Leh-Louis V."/>
            <person name="Lemaire M."/>
            <person name="Marcet-Houben M."/>
            <person name="Mascher M."/>
            <person name="Morel G."/>
            <person name="Richard G.-F."/>
            <person name="Riechen J."/>
            <person name="Sacerdot C."/>
            <person name="Sarkar A."/>
            <person name="Savel G."/>
            <person name="Schacherer J."/>
            <person name="Sherman D."/>
            <person name="Straub M.-L."/>
            <person name="Stein N."/>
            <person name="Thierry A."/>
            <person name="Trautwein-Schult A."/>
            <person name="Westhof E."/>
            <person name="Worch S."/>
            <person name="Dujon B."/>
            <person name="Souciet J.-L."/>
            <person name="Wincker P."/>
            <person name="Scholz U."/>
            <person name="Neuveglise N."/>
        </authorList>
    </citation>
    <scope>NUCLEOTIDE SEQUENCE</scope>
    <source>
        <strain evidence="2">LS3</strain>
    </source>
</reference>
<organism evidence="2">
    <name type="scientific">Blastobotrys adeninivorans</name>
    <name type="common">Yeast</name>
    <name type="synonym">Arxula adeninivorans</name>
    <dbReference type="NCBI Taxonomy" id="409370"/>
    <lineage>
        <taxon>Eukaryota</taxon>
        <taxon>Fungi</taxon>
        <taxon>Dikarya</taxon>
        <taxon>Ascomycota</taxon>
        <taxon>Saccharomycotina</taxon>
        <taxon>Dipodascomycetes</taxon>
        <taxon>Dipodascales</taxon>
        <taxon>Trichomonascaceae</taxon>
        <taxon>Blastobotrys</taxon>
    </lineage>
</organism>
<gene>
    <name evidence="2" type="ORF">GNLVRS02_ARAD1D50006g</name>
</gene>
<evidence type="ECO:0000256" key="1">
    <source>
        <dbReference type="SAM" id="SignalP"/>
    </source>
</evidence>
<feature type="signal peptide" evidence="1">
    <location>
        <begin position="1"/>
        <end position="20"/>
    </location>
</feature>
<name>A0A060TDS7_BLAAD</name>
<dbReference type="AlphaFoldDB" id="A0A060TDS7"/>
<protein>
    <submittedName>
        <fullName evidence="2">ARAD1D50006p</fullName>
    </submittedName>
</protein>
<accession>A0A060TDS7</accession>
<feature type="chain" id="PRO_5001592241" evidence="1">
    <location>
        <begin position="21"/>
        <end position="83"/>
    </location>
</feature>
<evidence type="ECO:0000313" key="2">
    <source>
        <dbReference type="EMBL" id="CDP39108.1"/>
    </source>
</evidence>